<reference evidence="2" key="1">
    <citation type="journal article" date="2019" name="Int. J. Syst. Evol. Microbiol.">
        <title>The Global Catalogue of Microorganisms (GCM) 10K type strain sequencing project: providing services to taxonomists for standard genome sequencing and annotation.</title>
        <authorList>
            <consortium name="The Broad Institute Genomics Platform"/>
            <consortium name="The Broad Institute Genome Sequencing Center for Infectious Disease"/>
            <person name="Wu L."/>
            <person name="Ma J."/>
        </authorList>
    </citation>
    <scope>NUCLEOTIDE SEQUENCE [LARGE SCALE GENOMIC DNA]</scope>
    <source>
        <strain evidence="2">JCM 10664</strain>
    </source>
</reference>
<dbReference type="SUPFAM" id="SSF52540">
    <property type="entry name" value="P-loop containing nucleoside triphosphate hydrolases"/>
    <property type="match status" value="1"/>
</dbReference>
<evidence type="ECO:0008006" key="3">
    <source>
        <dbReference type="Google" id="ProtNLM"/>
    </source>
</evidence>
<protein>
    <recommendedName>
        <fullName evidence="3">ATP-binding protein</fullName>
    </recommendedName>
</protein>
<comment type="caution">
    <text evidence="1">The sequence shown here is derived from an EMBL/GenBank/DDBJ whole genome shotgun (WGS) entry which is preliminary data.</text>
</comment>
<sequence>MAGGGELAGRSGVVEGLVRQCVRRDLRAAGADLPVIVLAGPRGSGKTAALGDIRRRCGMLVPHAASDLEQPDTSPRAIVTELAFELSRKYESSGRIHFRQLMLCLLVVGAQLNPENREKALAQVRAAAAADAEFSERTHTVVEGVIDSVMQGGVVPWWSKLAAETLLRGSESLRWRHRLRRASGIREAVPERSPNLQDVLVDIGAADSDLMDEVFCAAFLADLREAYRGRRGRRRRANCVALLDNVDSPGGMRFLDLLLTLRQRHEPDPLVVVGTSRQWHPRWGQRGVAPEHASLADWADHREPDRGPDSWWYPIDLRDLVPAEVAIVGRFAAGSAAAPFVHELTGGHPWGVQEVRAALGDRPTGSAMRLVLKHRAAGAAPLAERARDYLLQDFDAAQREVLVGLSAAPNLELATRAEVRLGSDGAAGVLHEIRSRLWSVLDHENRLALHPWLRRLLLHELANRPDDHPQRWVVVHTRHREHHRDNGNTALALYHALALQDLGAVVAHLQQRFEQISTEADVHPWLQRLELITAAPNRLPTDREPREQVEQLVRAAPAANANLARLVAAKWLMSDPLGDPGRTLRGIVRSEFEQLARQARAGFVVLFGESEKYA</sequence>
<evidence type="ECO:0000313" key="1">
    <source>
        <dbReference type="EMBL" id="GAA0503300.1"/>
    </source>
</evidence>
<dbReference type="Proteomes" id="UP001500220">
    <property type="component" value="Unassembled WGS sequence"/>
</dbReference>
<evidence type="ECO:0000313" key="2">
    <source>
        <dbReference type="Proteomes" id="UP001500220"/>
    </source>
</evidence>
<name>A0ABP3LNE7_9PSEU</name>
<dbReference type="RefSeq" id="WP_346071793.1">
    <property type="nucleotide sequence ID" value="NZ_BAAAHC010000001.1"/>
</dbReference>
<dbReference type="InterPro" id="IPR027417">
    <property type="entry name" value="P-loop_NTPase"/>
</dbReference>
<organism evidence="1 2">
    <name type="scientific">Saccharopolyspora thermophila</name>
    <dbReference type="NCBI Taxonomy" id="89367"/>
    <lineage>
        <taxon>Bacteria</taxon>
        <taxon>Bacillati</taxon>
        <taxon>Actinomycetota</taxon>
        <taxon>Actinomycetes</taxon>
        <taxon>Pseudonocardiales</taxon>
        <taxon>Pseudonocardiaceae</taxon>
        <taxon>Saccharopolyspora</taxon>
    </lineage>
</organism>
<dbReference type="EMBL" id="BAAAHC010000001">
    <property type="protein sequence ID" value="GAA0503300.1"/>
    <property type="molecule type" value="Genomic_DNA"/>
</dbReference>
<proteinExistence type="predicted"/>
<accession>A0ABP3LNE7</accession>
<keyword evidence="2" id="KW-1185">Reference proteome</keyword>
<gene>
    <name evidence="1" type="ORF">GCM10009545_01170</name>
</gene>